<accession>A0ABV8DYL7</accession>
<feature type="transmembrane region" description="Helical" evidence="1">
    <location>
        <begin position="12"/>
        <end position="36"/>
    </location>
</feature>
<dbReference type="InterPro" id="IPR036465">
    <property type="entry name" value="vWFA_dom_sf"/>
</dbReference>
<organism evidence="3 4">
    <name type="scientific">Nocardia jiangsuensis</name>
    <dbReference type="NCBI Taxonomy" id="1691563"/>
    <lineage>
        <taxon>Bacteria</taxon>
        <taxon>Bacillati</taxon>
        <taxon>Actinomycetota</taxon>
        <taxon>Actinomycetes</taxon>
        <taxon>Mycobacteriales</taxon>
        <taxon>Nocardiaceae</taxon>
        <taxon>Nocardia</taxon>
    </lineage>
</organism>
<dbReference type="RefSeq" id="WP_378614701.1">
    <property type="nucleotide sequence ID" value="NZ_JBHSAX010000019.1"/>
</dbReference>
<dbReference type="SUPFAM" id="SSF53300">
    <property type="entry name" value="vWA-like"/>
    <property type="match status" value="1"/>
</dbReference>
<reference evidence="4" key="1">
    <citation type="journal article" date="2019" name="Int. J. Syst. Evol. Microbiol.">
        <title>The Global Catalogue of Microorganisms (GCM) 10K type strain sequencing project: providing services to taxonomists for standard genome sequencing and annotation.</title>
        <authorList>
            <consortium name="The Broad Institute Genomics Platform"/>
            <consortium name="The Broad Institute Genome Sequencing Center for Infectious Disease"/>
            <person name="Wu L."/>
            <person name="Ma J."/>
        </authorList>
    </citation>
    <scope>NUCLEOTIDE SEQUENCE [LARGE SCALE GENOMIC DNA]</scope>
    <source>
        <strain evidence="4">CGMCC 4.7330</strain>
    </source>
</reference>
<dbReference type="Proteomes" id="UP001595696">
    <property type="component" value="Unassembled WGS sequence"/>
</dbReference>
<evidence type="ECO:0000313" key="4">
    <source>
        <dbReference type="Proteomes" id="UP001595696"/>
    </source>
</evidence>
<dbReference type="Pfam" id="PF00092">
    <property type="entry name" value="VWA"/>
    <property type="match status" value="1"/>
</dbReference>
<gene>
    <name evidence="3" type="ORF">ACFO0B_23350</name>
</gene>
<protein>
    <submittedName>
        <fullName evidence="3">VWA domain-containing protein</fullName>
    </submittedName>
</protein>
<dbReference type="SMART" id="SM00327">
    <property type="entry name" value="VWA"/>
    <property type="match status" value="1"/>
</dbReference>
<sequence length="553" mass="55901">MGTHRSSESGSRGVSAGVIAAIVAVVVLIAAVVGYLQLRESGDSRDTAAAAECVEGTATLDVTVDPVLADPIRAVADRYNATAPRVRDHCAEVHVTARASADVAAAFAAGTWTSPLGAQPALWIPDSTRSVDAVRVPGLIEGNPTSVATSAIVLAVAEPLRAALDQAKAAWSDLPRLQQGSLSEIGLSGWGGLRMALPAGDTATAAAVAVGSSLSGVDPLTVEAAKTGQVVSAISVLAAEAPQSADPLTALVQAASENPDAPVHAVAATEQQVRAQAGAAIYRPIGAAPLADYPAALMTGPWVDETENLIAGLFTDYLRSPAQSALLAEAGFTAPMAAPAPDKATLDAVRQTLENPVLGVSTTVLLDVSSSMGTKEGTMTRLANALAALRSSLTTLPPDFGLGVWTFGKNLDGSKPYQVQTPTAALTDTQRSSLDTALGAVKPSETKTDQAYPTLLAAYQEVAGAPAAGRTNSILLITDGPDDDSAITGAQLLSRIAEAGGAAPVRIDVVVIGTGDGDTLRTLAANTGGSYATVPSTNDLKFGTAVVQALTNP</sequence>
<dbReference type="Gene3D" id="3.40.50.410">
    <property type="entry name" value="von Willebrand factor, type A domain"/>
    <property type="match status" value="1"/>
</dbReference>
<comment type="caution">
    <text evidence="3">The sequence shown here is derived from an EMBL/GenBank/DDBJ whole genome shotgun (WGS) entry which is preliminary data.</text>
</comment>
<keyword evidence="4" id="KW-1185">Reference proteome</keyword>
<keyword evidence="1" id="KW-1133">Transmembrane helix</keyword>
<keyword evidence="1" id="KW-0472">Membrane</keyword>
<evidence type="ECO:0000259" key="2">
    <source>
        <dbReference type="PROSITE" id="PS50234"/>
    </source>
</evidence>
<proteinExistence type="predicted"/>
<dbReference type="EMBL" id="JBHSAX010000019">
    <property type="protein sequence ID" value="MFC3964934.1"/>
    <property type="molecule type" value="Genomic_DNA"/>
</dbReference>
<evidence type="ECO:0000256" key="1">
    <source>
        <dbReference type="SAM" id="Phobius"/>
    </source>
</evidence>
<evidence type="ECO:0000313" key="3">
    <source>
        <dbReference type="EMBL" id="MFC3964934.1"/>
    </source>
</evidence>
<dbReference type="InterPro" id="IPR002035">
    <property type="entry name" value="VWF_A"/>
</dbReference>
<name>A0ABV8DYL7_9NOCA</name>
<keyword evidence="1" id="KW-0812">Transmembrane</keyword>
<dbReference type="PROSITE" id="PS50234">
    <property type="entry name" value="VWFA"/>
    <property type="match status" value="1"/>
</dbReference>
<feature type="domain" description="VWFA" evidence="2">
    <location>
        <begin position="361"/>
        <end position="550"/>
    </location>
</feature>